<gene>
    <name evidence="2" type="ORF">GIL414_LOCUS12780</name>
</gene>
<organism evidence="2 3">
    <name type="scientific">Rotaria magnacalcarata</name>
    <dbReference type="NCBI Taxonomy" id="392030"/>
    <lineage>
        <taxon>Eukaryota</taxon>
        <taxon>Metazoa</taxon>
        <taxon>Spiralia</taxon>
        <taxon>Gnathifera</taxon>
        <taxon>Rotifera</taxon>
        <taxon>Eurotatoria</taxon>
        <taxon>Bdelloidea</taxon>
        <taxon>Philodinida</taxon>
        <taxon>Philodinidae</taxon>
        <taxon>Rotaria</taxon>
    </lineage>
</organism>
<dbReference type="GO" id="GO:0032981">
    <property type="term" value="P:mitochondrial respiratory chain complex I assembly"/>
    <property type="evidence" value="ECO:0007669"/>
    <property type="project" value="TreeGrafter"/>
</dbReference>
<dbReference type="SUPFAM" id="SSF64076">
    <property type="entry name" value="MTH938-like"/>
    <property type="match status" value="1"/>
</dbReference>
<dbReference type="PANTHER" id="PTHR21192">
    <property type="entry name" value="NUCLEAR PROTEIN E3-3"/>
    <property type="match status" value="1"/>
</dbReference>
<evidence type="ECO:0000313" key="2">
    <source>
        <dbReference type="EMBL" id="CAF4019499.1"/>
    </source>
</evidence>
<dbReference type="Pfam" id="PF04430">
    <property type="entry name" value="DUF498"/>
    <property type="match status" value="1"/>
</dbReference>
<dbReference type="Gene3D" id="3.40.1230.10">
    <property type="entry name" value="MTH938-like"/>
    <property type="match status" value="1"/>
</dbReference>
<dbReference type="InterPro" id="IPR036748">
    <property type="entry name" value="MTH938-like_sf"/>
</dbReference>
<comment type="caution">
    <text evidence="2">The sequence shown here is derived from an EMBL/GenBank/DDBJ whole genome shotgun (WGS) entry which is preliminary data.</text>
</comment>
<dbReference type="AlphaFoldDB" id="A0A8S2NVE6"/>
<evidence type="ECO:0000313" key="3">
    <source>
        <dbReference type="Proteomes" id="UP000681720"/>
    </source>
</evidence>
<name>A0A8S2NVE6_9BILA</name>
<accession>A0A8S2NVE6</accession>
<dbReference type="PANTHER" id="PTHR21192:SF2">
    <property type="entry name" value="NADH DEHYDROGENASE [UBIQUINONE] 1 ALPHA SUBCOMPLEX ASSEMBLY FACTOR 3"/>
    <property type="match status" value="1"/>
</dbReference>
<reference evidence="2" key="1">
    <citation type="submission" date="2021-02" db="EMBL/GenBank/DDBJ databases">
        <authorList>
            <person name="Nowell W R."/>
        </authorList>
    </citation>
    <scope>NUCLEOTIDE SEQUENCE</scope>
</reference>
<evidence type="ECO:0000256" key="1">
    <source>
        <dbReference type="SAM" id="MobiDB-lite"/>
    </source>
</evidence>
<proteinExistence type="predicted"/>
<protein>
    <recommendedName>
        <fullName evidence="4">NADH dehydrogenase [ubiquinone] 1 alpha subcomplex assembly factor 3</fullName>
    </recommendedName>
</protein>
<sequence>MGYPSERYEPTTISALDKDEKSLPLITGLYEDGFMIAGKDRIIGAIFSFPRQIICWNVYSPDQITPESLALLEVVQPRPEIFILGIGSRTNKIPPETIQFIRKLKIGFEILPTTQACETFNFLLSDNRLVYAGFFPQHDLVDQNYGLRKAIAHSQLYEKDEEYIKLDMLKDTYDVMLKVHRERKLLRPYSPLAKQESPFKQDDGTNVQSLTGTSNAEKRPSMKKTDPQETNSQS</sequence>
<feature type="compositionally biased region" description="Polar residues" evidence="1">
    <location>
        <begin position="204"/>
        <end position="215"/>
    </location>
</feature>
<dbReference type="EMBL" id="CAJOBJ010005049">
    <property type="protein sequence ID" value="CAF4019499.1"/>
    <property type="molecule type" value="Genomic_DNA"/>
</dbReference>
<dbReference type="GO" id="GO:0005743">
    <property type="term" value="C:mitochondrial inner membrane"/>
    <property type="evidence" value="ECO:0007669"/>
    <property type="project" value="TreeGrafter"/>
</dbReference>
<dbReference type="Proteomes" id="UP000681720">
    <property type="component" value="Unassembled WGS sequence"/>
</dbReference>
<feature type="compositionally biased region" description="Basic and acidic residues" evidence="1">
    <location>
        <begin position="216"/>
        <end position="227"/>
    </location>
</feature>
<feature type="region of interest" description="Disordered" evidence="1">
    <location>
        <begin position="192"/>
        <end position="234"/>
    </location>
</feature>
<dbReference type="InterPro" id="IPR007523">
    <property type="entry name" value="NDUFAF3/AAMDC"/>
</dbReference>
<evidence type="ECO:0008006" key="4">
    <source>
        <dbReference type="Google" id="ProtNLM"/>
    </source>
</evidence>